<dbReference type="RefSeq" id="WP_377424714.1">
    <property type="nucleotide sequence ID" value="NZ_JBHSPR010000018.1"/>
</dbReference>
<feature type="transmembrane region" description="Helical" evidence="2">
    <location>
        <begin position="65"/>
        <end position="90"/>
    </location>
</feature>
<name>A0ABW1KDB3_9ACTN</name>
<keyword evidence="2" id="KW-1133">Transmembrane helix</keyword>
<feature type="transmembrane region" description="Helical" evidence="2">
    <location>
        <begin position="102"/>
        <end position="125"/>
    </location>
</feature>
<feature type="compositionally biased region" description="Pro residues" evidence="1">
    <location>
        <begin position="241"/>
        <end position="268"/>
    </location>
</feature>
<feature type="transmembrane region" description="Helical" evidence="2">
    <location>
        <begin position="23"/>
        <end position="45"/>
    </location>
</feature>
<feature type="compositionally biased region" description="Low complexity" evidence="1">
    <location>
        <begin position="218"/>
        <end position="240"/>
    </location>
</feature>
<feature type="transmembrane region" description="Helical" evidence="2">
    <location>
        <begin position="154"/>
        <end position="175"/>
    </location>
</feature>
<sequence>MSEPVNPAVAARPRPGSVTISSYLLYAAAVLLAVVAITGLATLGTVADVYGDAYAGSSVEGAEDFIVGFSAFVGVVQLLFAVAYVVLAMLNNQGRNAARITTWVVAGLGVCCTGIGLGGSAAGGMNTSSTGDMPDPKVVQEQLEAALPSWTGPLTLVCSILVFLLLLAVIVLLALPASNAFFRKQPAGSEPPVPGAAYPGQAGPGGDPSYPAYPGQSPSPGADPAYPAYPGQTPPSGTDPSNPPSNPPGPPSNPPGPPSNPPSNPPTS</sequence>
<proteinExistence type="predicted"/>
<keyword evidence="2" id="KW-0472">Membrane</keyword>
<protein>
    <submittedName>
        <fullName evidence="3">Uncharacterized protein</fullName>
    </submittedName>
</protein>
<keyword evidence="2" id="KW-0812">Transmembrane</keyword>
<keyword evidence="4" id="KW-1185">Reference proteome</keyword>
<evidence type="ECO:0000313" key="3">
    <source>
        <dbReference type="EMBL" id="MFC6018954.1"/>
    </source>
</evidence>
<comment type="caution">
    <text evidence="3">The sequence shown here is derived from an EMBL/GenBank/DDBJ whole genome shotgun (WGS) entry which is preliminary data.</text>
</comment>
<dbReference type="EMBL" id="JBHSPR010000018">
    <property type="protein sequence ID" value="MFC6018954.1"/>
    <property type="molecule type" value="Genomic_DNA"/>
</dbReference>
<dbReference type="Proteomes" id="UP001596203">
    <property type="component" value="Unassembled WGS sequence"/>
</dbReference>
<evidence type="ECO:0000313" key="4">
    <source>
        <dbReference type="Proteomes" id="UP001596203"/>
    </source>
</evidence>
<reference evidence="4" key="1">
    <citation type="journal article" date="2019" name="Int. J. Syst. Evol. Microbiol.">
        <title>The Global Catalogue of Microorganisms (GCM) 10K type strain sequencing project: providing services to taxonomists for standard genome sequencing and annotation.</title>
        <authorList>
            <consortium name="The Broad Institute Genomics Platform"/>
            <consortium name="The Broad Institute Genome Sequencing Center for Infectious Disease"/>
            <person name="Wu L."/>
            <person name="Ma J."/>
        </authorList>
    </citation>
    <scope>NUCLEOTIDE SEQUENCE [LARGE SCALE GENOMIC DNA]</scope>
    <source>
        <strain evidence="4">ZS-35-S2</strain>
    </source>
</reference>
<feature type="region of interest" description="Disordered" evidence="1">
    <location>
        <begin position="186"/>
        <end position="268"/>
    </location>
</feature>
<gene>
    <name evidence="3" type="ORF">ACFP2T_22440</name>
</gene>
<accession>A0ABW1KDB3</accession>
<evidence type="ECO:0000256" key="2">
    <source>
        <dbReference type="SAM" id="Phobius"/>
    </source>
</evidence>
<evidence type="ECO:0000256" key="1">
    <source>
        <dbReference type="SAM" id="MobiDB-lite"/>
    </source>
</evidence>
<organism evidence="3 4">
    <name type="scientific">Plantactinospora solaniradicis</name>
    <dbReference type="NCBI Taxonomy" id="1723736"/>
    <lineage>
        <taxon>Bacteria</taxon>
        <taxon>Bacillati</taxon>
        <taxon>Actinomycetota</taxon>
        <taxon>Actinomycetes</taxon>
        <taxon>Micromonosporales</taxon>
        <taxon>Micromonosporaceae</taxon>
        <taxon>Plantactinospora</taxon>
    </lineage>
</organism>